<comment type="caution">
    <text evidence="1">The sequence shown here is derived from an EMBL/GenBank/DDBJ whole genome shotgun (WGS) entry which is preliminary data.</text>
</comment>
<accession>A0A0F9LE15</accession>
<reference evidence="1" key="1">
    <citation type="journal article" date="2015" name="Nature">
        <title>Complex archaea that bridge the gap between prokaryotes and eukaryotes.</title>
        <authorList>
            <person name="Spang A."/>
            <person name="Saw J.H."/>
            <person name="Jorgensen S.L."/>
            <person name="Zaremba-Niedzwiedzka K."/>
            <person name="Martijn J."/>
            <person name="Lind A.E."/>
            <person name="van Eijk R."/>
            <person name="Schleper C."/>
            <person name="Guy L."/>
            <person name="Ettema T.J."/>
        </authorList>
    </citation>
    <scope>NUCLEOTIDE SEQUENCE</scope>
</reference>
<dbReference type="AlphaFoldDB" id="A0A0F9LE15"/>
<name>A0A0F9LE15_9ZZZZ</name>
<protein>
    <submittedName>
        <fullName evidence="1">Uncharacterized protein</fullName>
    </submittedName>
</protein>
<gene>
    <name evidence="1" type="ORF">LCGC14_1210670</name>
</gene>
<proteinExistence type="predicted"/>
<dbReference type="EMBL" id="LAZR01006297">
    <property type="protein sequence ID" value="KKM93209.1"/>
    <property type="molecule type" value="Genomic_DNA"/>
</dbReference>
<sequence>MIEIVTEQLIIRNFKPGDWNDLFEIGLNYEESEFANMTMDRGQILRTSTKE</sequence>
<evidence type="ECO:0000313" key="1">
    <source>
        <dbReference type="EMBL" id="KKM93209.1"/>
    </source>
</evidence>
<organism evidence="1">
    <name type="scientific">marine sediment metagenome</name>
    <dbReference type="NCBI Taxonomy" id="412755"/>
    <lineage>
        <taxon>unclassified sequences</taxon>
        <taxon>metagenomes</taxon>
        <taxon>ecological metagenomes</taxon>
    </lineage>
</organism>